<evidence type="ECO:0000313" key="1">
    <source>
        <dbReference type="EMBL" id="QPD03159.1"/>
    </source>
</evidence>
<dbReference type="Proteomes" id="UP000593737">
    <property type="component" value="Chromosome"/>
</dbReference>
<dbReference type="AlphaFoldDB" id="A0A7S8FCB8"/>
<organism evidence="1 2">
    <name type="scientific">Candidatus Nitrospira kreftii</name>
    <dbReference type="NCBI Taxonomy" id="2652173"/>
    <lineage>
        <taxon>Bacteria</taxon>
        <taxon>Pseudomonadati</taxon>
        <taxon>Nitrospirota</taxon>
        <taxon>Nitrospiria</taxon>
        <taxon>Nitrospirales</taxon>
        <taxon>Nitrospiraceae</taxon>
        <taxon>Nitrospira</taxon>
    </lineage>
</organism>
<name>A0A7S8FCB8_9BACT</name>
<sequence>MAKMTQLKIELEQKYVVGSDLVLCIARHTIAFGRRFCALYAAT</sequence>
<proteinExistence type="predicted"/>
<dbReference type="KEGG" id="nkf:Nkreftii_000933"/>
<gene>
    <name evidence="1" type="ORF">Nkreftii_000933</name>
</gene>
<evidence type="ECO:0000313" key="2">
    <source>
        <dbReference type="Proteomes" id="UP000593737"/>
    </source>
</evidence>
<dbReference type="EMBL" id="CP047423">
    <property type="protein sequence ID" value="QPD03159.1"/>
    <property type="molecule type" value="Genomic_DNA"/>
</dbReference>
<protein>
    <submittedName>
        <fullName evidence="1">Uncharacterized protein</fullName>
    </submittedName>
</protein>
<accession>A0A7S8FCB8</accession>
<reference evidence="1 2" key="1">
    <citation type="journal article" date="2020" name="ISME J.">
        <title>Enrichment and physiological characterization of a novel comammox Nitrospira indicates ammonium inhibition of complete nitrification.</title>
        <authorList>
            <person name="Sakoula D."/>
            <person name="Koch H."/>
            <person name="Frank J."/>
            <person name="Jetten M.S.M."/>
            <person name="van Kessel M.A.H.J."/>
            <person name="Lucker S."/>
        </authorList>
    </citation>
    <scope>NUCLEOTIDE SEQUENCE [LARGE SCALE GENOMIC DNA]</scope>
    <source>
        <strain evidence="1">Comreactor17</strain>
    </source>
</reference>